<comment type="caution">
    <text evidence="3">The sequence shown here is derived from an EMBL/GenBank/DDBJ whole genome shotgun (WGS) entry which is preliminary data.</text>
</comment>
<feature type="domain" description="PEGA" evidence="2">
    <location>
        <begin position="592"/>
        <end position="644"/>
    </location>
</feature>
<dbReference type="PANTHER" id="PTHR36194:SF1">
    <property type="entry name" value="S-LAYER-LIKE PROTEIN"/>
    <property type="match status" value="1"/>
</dbReference>
<dbReference type="AlphaFoldDB" id="A0A2V2NAB5"/>
<evidence type="ECO:0000313" key="3">
    <source>
        <dbReference type="EMBL" id="PWR74576.1"/>
    </source>
</evidence>
<dbReference type="Proteomes" id="UP000245934">
    <property type="component" value="Unassembled WGS sequence"/>
</dbReference>
<gene>
    <name evidence="3" type="ORF">DLD82_08305</name>
</gene>
<name>A0A2V2NAB5_9EURY</name>
<reference evidence="3 4" key="1">
    <citation type="submission" date="2018-05" db="EMBL/GenBank/DDBJ databases">
        <title>Draft genome of Methanospirillum stamsii Pt1.</title>
        <authorList>
            <person name="Dueholm M.S."/>
            <person name="Nielsen P.H."/>
            <person name="Bakmann L.F."/>
            <person name="Otzen D.E."/>
        </authorList>
    </citation>
    <scope>NUCLEOTIDE SEQUENCE [LARGE SCALE GENOMIC DNA]</scope>
    <source>
        <strain evidence="3 4">Pt1</strain>
    </source>
</reference>
<proteinExistence type="predicted"/>
<dbReference type="PANTHER" id="PTHR36194">
    <property type="entry name" value="S-LAYER-LIKE PROTEIN"/>
    <property type="match status" value="1"/>
</dbReference>
<dbReference type="InterPro" id="IPR013229">
    <property type="entry name" value="PEGA"/>
</dbReference>
<feature type="region of interest" description="Disordered" evidence="1">
    <location>
        <begin position="113"/>
        <end position="166"/>
    </location>
</feature>
<protein>
    <recommendedName>
        <fullName evidence="2">PEGA domain-containing protein</fullName>
    </recommendedName>
</protein>
<dbReference type="GO" id="GO:0030246">
    <property type="term" value="F:carbohydrate binding"/>
    <property type="evidence" value="ECO:0007669"/>
    <property type="project" value="InterPro"/>
</dbReference>
<keyword evidence="4" id="KW-1185">Reference proteome</keyword>
<feature type="compositionally biased region" description="Polar residues" evidence="1">
    <location>
        <begin position="122"/>
        <end position="143"/>
    </location>
</feature>
<feature type="domain" description="PEGA" evidence="2">
    <location>
        <begin position="134"/>
        <end position="200"/>
    </location>
</feature>
<dbReference type="SUPFAM" id="SSF49464">
    <property type="entry name" value="Carboxypeptidase regulatory domain-like"/>
    <property type="match status" value="1"/>
</dbReference>
<feature type="domain" description="PEGA" evidence="2">
    <location>
        <begin position="392"/>
        <end position="460"/>
    </location>
</feature>
<dbReference type="Gene3D" id="2.60.40.1120">
    <property type="entry name" value="Carboxypeptidase-like, regulatory domain"/>
    <property type="match status" value="4"/>
</dbReference>
<accession>A0A2V2NAB5</accession>
<dbReference type="InterPro" id="IPR013784">
    <property type="entry name" value="Carb-bd-like_fold"/>
</dbReference>
<evidence type="ECO:0000259" key="2">
    <source>
        <dbReference type="Pfam" id="PF08308"/>
    </source>
</evidence>
<feature type="domain" description="PEGA" evidence="2">
    <location>
        <begin position="220"/>
        <end position="285"/>
    </location>
</feature>
<evidence type="ECO:0000313" key="4">
    <source>
        <dbReference type="Proteomes" id="UP000245934"/>
    </source>
</evidence>
<dbReference type="SUPFAM" id="SSF49452">
    <property type="entry name" value="Starch-binding domain-like"/>
    <property type="match status" value="1"/>
</dbReference>
<organism evidence="3 4">
    <name type="scientific">Methanospirillum stamsii</name>
    <dbReference type="NCBI Taxonomy" id="1277351"/>
    <lineage>
        <taxon>Archaea</taxon>
        <taxon>Methanobacteriati</taxon>
        <taxon>Methanobacteriota</taxon>
        <taxon>Stenosarchaea group</taxon>
        <taxon>Methanomicrobia</taxon>
        <taxon>Methanomicrobiales</taxon>
        <taxon>Methanospirillaceae</taxon>
        <taxon>Methanospirillum</taxon>
    </lineage>
</organism>
<feature type="domain" description="PEGA" evidence="2">
    <location>
        <begin position="306"/>
        <end position="371"/>
    </location>
</feature>
<dbReference type="EMBL" id="QGMZ01000016">
    <property type="protein sequence ID" value="PWR74576.1"/>
    <property type="molecule type" value="Genomic_DNA"/>
</dbReference>
<dbReference type="Pfam" id="PF08308">
    <property type="entry name" value="PEGA"/>
    <property type="match status" value="5"/>
</dbReference>
<dbReference type="InterPro" id="IPR008969">
    <property type="entry name" value="CarboxyPept-like_regulatory"/>
</dbReference>
<evidence type="ECO:0000256" key="1">
    <source>
        <dbReference type="SAM" id="MobiDB-lite"/>
    </source>
</evidence>
<sequence>MGMQKRSIQALSILLAVLLVTIIVTGITSGDLNKNVNLISKPSLLLKNNNLTLHKISSSIDSSITGPISGKIIDPIPNITIKKGNLLKVGNISLYKLVGIYQPFTSGSNQGGSLYGKPLSGQLDTSSNNQENEGTISVTSTPSGAEIFVDGTDMDGKTPSDITGPPGTYTISLSLNGYKTVEKTGTITSGEITSLHFTLESVGEEKPGTEKSGGSSDETGTLTITSTPDGASIFADGSNLDAKTPSEFDADPGSYVISVSLEGYKTAEKQVTVTSGEIATANFYLELAGEGQAGIDENTGESGGIGTLSVKSTPSGASIFADGSNLDAKTPSEFDADPGSYVIRVSLDGYKTAEKQVTVTSGEIATANFYLELAGEGQAGIDENTGESGGIGTLSVKSTPSGASIFADGSNLDAKTPSEFDADPGSYVISVSLDGYKTAEKQAAVTAGEVTSVSFNLEPTGEGSTESRTGSISFSSTPDGATVFLDGEEIPNKVTPFTKSNIPRGIHKAFGELDGIKTGSIQIQVEEGFTSEVSFLFKPGGTSQFGYSGYSNYGSGTYHSGDNSPFGYSESDDYSAGSFSSGGSGFGSGSYLTLQSLPSGADVFINNQHIGKTPVSQEELSPGTYSIRFEKEGYQDTEFTVTVSGSSMKTVTRSMSPL</sequence>